<feature type="domain" description="DUF3741" evidence="3">
    <location>
        <begin position="289"/>
        <end position="310"/>
    </location>
</feature>
<dbReference type="Pfam" id="PF14383">
    <property type="entry name" value="VARLMGL"/>
    <property type="match status" value="1"/>
</dbReference>
<feature type="region of interest" description="Disordered" evidence="1">
    <location>
        <begin position="304"/>
        <end position="407"/>
    </location>
</feature>
<dbReference type="PANTHER" id="PTHR31680:SF4">
    <property type="entry name" value="LONGIFOLIA PROTEIN"/>
    <property type="match status" value="1"/>
</dbReference>
<feature type="compositionally biased region" description="Low complexity" evidence="1">
    <location>
        <begin position="664"/>
        <end position="673"/>
    </location>
</feature>
<feature type="domain" description="DUF4378" evidence="2">
    <location>
        <begin position="877"/>
        <end position="1054"/>
    </location>
</feature>
<evidence type="ECO:0000313" key="5">
    <source>
        <dbReference type="Proteomes" id="UP000298416"/>
    </source>
</evidence>
<feature type="compositionally biased region" description="Low complexity" evidence="1">
    <location>
        <begin position="394"/>
        <end position="407"/>
    </location>
</feature>
<name>A0A8X8XFN5_SALSN</name>
<keyword evidence="5" id="KW-1185">Reference proteome</keyword>
<evidence type="ECO:0000313" key="4">
    <source>
        <dbReference type="EMBL" id="KAG6412840.1"/>
    </source>
</evidence>
<protein>
    <recommendedName>
        <fullName evidence="6">DUF4378 domain-containing protein</fullName>
    </recommendedName>
</protein>
<dbReference type="Pfam" id="PF14309">
    <property type="entry name" value="DUF4378"/>
    <property type="match status" value="1"/>
</dbReference>
<feature type="compositionally biased region" description="Low complexity" evidence="1">
    <location>
        <begin position="572"/>
        <end position="592"/>
    </location>
</feature>
<feature type="compositionally biased region" description="Polar residues" evidence="1">
    <location>
        <begin position="308"/>
        <end position="325"/>
    </location>
</feature>
<evidence type="ECO:0000259" key="2">
    <source>
        <dbReference type="Pfam" id="PF14309"/>
    </source>
</evidence>
<gene>
    <name evidence="4" type="ORF">SASPL_125532</name>
</gene>
<dbReference type="InterPro" id="IPR025486">
    <property type="entry name" value="DUF4378"/>
</dbReference>
<dbReference type="AlphaFoldDB" id="A0A8X8XFN5"/>
<reference evidence="4" key="1">
    <citation type="submission" date="2018-01" db="EMBL/GenBank/DDBJ databases">
        <authorList>
            <person name="Mao J.F."/>
        </authorList>
    </citation>
    <scope>NUCLEOTIDE SEQUENCE</scope>
    <source>
        <strain evidence="4">Huo1</strain>
        <tissue evidence="4">Leaf</tissue>
    </source>
</reference>
<feature type="compositionally biased region" description="Polar residues" evidence="1">
    <location>
        <begin position="652"/>
        <end position="663"/>
    </location>
</feature>
<dbReference type="PANTHER" id="PTHR31680">
    <property type="entry name" value="LONGIFOLIA PROTEIN"/>
    <property type="match status" value="1"/>
</dbReference>
<evidence type="ECO:0008006" key="6">
    <source>
        <dbReference type="Google" id="ProtNLM"/>
    </source>
</evidence>
<dbReference type="InterPro" id="IPR033334">
    <property type="entry name" value="LNG1/2"/>
</dbReference>
<sequence>MVVFVQEVPTSVVVIHRRDFNGAHPKPSSLLVLPQPNLGYHIFSNTSKFPRPPPISADKYSYKNMQNRQRYSAESSRPSFSSSSRSSSFSSLDCNKATQLEAGSFDRMIFPKTSSRDSATSLQPLSSRQALDLRDLVKESIYRETHGSSVKVMPSEGAAVPFVYRDSPRLQSETSDGGDKKQCSPADIKESLRILAKLQEAPRYNNEARALLRSSSCHYKDGSSLSISRDGPRFSYDGNGSNSALKLKDLPRLSLDSRESSMRSVGADSKSIVLSKSMQKNCSLVQGKVQTRPPSVVAKLMGLDSLPDSVSSGDSNMGSTRSYQGKSLVDESSLSEKTDKTKPVQLSSPSKNSWKEPISPRWRNSDGSVKPMSWLPLEPAPWKQNDGTRTSQKPASRSARAPANASTAFPSVYSEIEKRLGDLEFTQSGKDLRALKQILDAMQVKGLLETSKDVQGSKYSIHKDHEEFLLSSSRSVDRGKLLADEVLAITKRKAIAAQTHESPIVIMKPAKSFEKSGIPVGSVVSHGGFSSQPNLWVSESANNRKSSYGGRISNDVGSKFSERQSALSSVGTRNNRTLRTTQTSTKSQQSATDGSAGLNKISGPVSPRMQQKKLEPERRSRPPTPPDSSKSRKQPNKQQAESNYPGGRQRSKNSYSQKCNEQLSEVSVESRNSSSHDIEDYAESNETITRGYRNVEFNSSKRSPRATGLDSLSSKASQFILSSVVEKVGILSQLDMRYIRPIPILSLFFSFIQNSTLMLSEEDAGEPGYVPPEYLSPVSVLDNAAYAHDSPSPIKYTGKTLKVDVPAVNERDPNAVEGSSTESFISSSVESGSTFDYTRVKLQNIDNLVQKLIRLNSSHDEARTDYIASLCENENPDHKYISEILLASGLLLRDLGSNLTDFQFHQSGNPINPELFLVLEQTQASASSKDKSTATTRLTANEKLQRKLIFDTVNETLARKLASTSPDSKPWWGQVKLARKVLNAQNLLKELCCEIEELETKNPICSSGDEDDGWKTIFSHDVLLQSDNWMNFDTDTSGVVLDIERLVFKDLVDEIVRGESAGLTAKRGSRKPSGK</sequence>
<comment type="caution">
    <text evidence="4">The sequence shown here is derived from an EMBL/GenBank/DDBJ whole genome shotgun (WGS) entry which is preliminary data.</text>
</comment>
<evidence type="ECO:0000256" key="1">
    <source>
        <dbReference type="SAM" id="MobiDB-lite"/>
    </source>
</evidence>
<feature type="region of interest" description="Disordered" evidence="1">
    <location>
        <begin position="67"/>
        <end position="91"/>
    </location>
</feature>
<organism evidence="4">
    <name type="scientific">Salvia splendens</name>
    <name type="common">Scarlet sage</name>
    <dbReference type="NCBI Taxonomy" id="180675"/>
    <lineage>
        <taxon>Eukaryota</taxon>
        <taxon>Viridiplantae</taxon>
        <taxon>Streptophyta</taxon>
        <taxon>Embryophyta</taxon>
        <taxon>Tracheophyta</taxon>
        <taxon>Spermatophyta</taxon>
        <taxon>Magnoliopsida</taxon>
        <taxon>eudicotyledons</taxon>
        <taxon>Gunneridae</taxon>
        <taxon>Pentapetalae</taxon>
        <taxon>asterids</taxon>
        <taxon>lamiids</taxon>
        <taxon>Lamiales</taxon>
        <taxon>Lamiaceae</taxon>
        <taxon>Nepetoideae</taxon>
        <taxon>Mentheae</taxon>
        <taxon>Salviinae</taxon>
        <taxon>Salvia</taxon>
        <taxon>Salvia subgen. Calosphace</taxon>
        <taxon>core Calosphace</taxon>
    </lineage>
</organism>
<dbReference type="EMBL" id="PNBA02000009">
    <property type="protein sequence ID" value="KAG6412840.1"/>
    <property type="molecule type" value="Genomic_DNA"/>
</dbReference>
<feature type="compositionally biased region" description="Low complexity" evidence="1">
    <location>
        <begin position="75"/>
        <end position="91"/>
    </location>
</feature>
<dbReference type="Proteomes" id="UP000298416">
    <property type="component" value="Unassembled WGS sequence"/>
</dbReference>
<reference evidence="4" key="2">
    <citation type="submission" date="2020-08" db="EMBL/GenBank/DDBJ databases">
        <title>Plant Genome Project.</title>
        <authorList>
            <person name="Zhang R.-G."/>
        </authorList>
    </citation>
    <scope>NUCLEOTIDE SEQUENCE</scope>
    <source>
        <strain evidence="4">Huo1</strain>
        <tissue evidence="4">Leaf</tissue>
    </source>
</reference>
<feature type="region of interest" description="Disordered" evidence="1">
    <location>
        <begin position="164"/>
        <end position="184"/>
    </location>
</feature>
<dbReference type="InterPro" id="IPR032795">
    <property type="entry name" value="DUF3741-assoc"/>
</dbReference>
<accession>A0A8X8XFN5</accession>
<dbReference type="GO" id="GO:0051513">
    <property type="term" value="P:regulation of monopolar cell growth"/>
    <property type="evidence" value="ECO:0007669"/>
    <property type="project" value="InterPro"/>
</dbReference>
<proteinExistence type="predicted"/>
<evidence type="ECO:0000259" key="3">
    <source>
        <dbReference type="Pfam" id="PF14383"/>
    </source>
</evidence>
<feature type="region of interest" description="Disordered" evidence="1">
    <location>
        <begin position="563"/>
        <end position="685"/>
    </location>
</feature>